<feature type="transmembrane region" description="Helical" evidence="1">
    <location>
        <begin position="314"/>
        <end position="332"/>
    </location>
</feature>
<feature type="transmembrane region" description="Helical" evidence="1">
    <location>
        <begin position="43"/>
        <end position="62"/>
    </location>
</feature>
<dbReference type="RefSeq" id="WP_119852572.1">
    <property type="nucleotide sequence ID" value="NZ_QYSE01000001.1"/>
</dbReference>
<feature type="transmembrane region" description="Helical" evidence="1">
    <location>
        <begin position="154"/>
        <end position="184"/>
    </location>
</feature>
<comment type="caution">
    <text evidence="2">The sequence shown here is derived from an EMBL/GenBank/DDBJ whole genome shotgun (WGS) entry which is preliminary data.</text>
</comment>
<gene>
    <name evidence="2" type="ORF">D4741_08030</name>
</gene>
<evidence type="ECO:0000256" key="1">
    <source>
        <dbReference type="SAM" id="Phobius"/>
    </source>
</evidence>
<name>A0A3A3F752_9GAMM</name>
<evidence type="ECO:0000313" key="2">
    <source>
        <dbReference type="EMBL" id="RJF37998.1"/>
    </source>
</evidence>
<organism evidence="2 3">
    <name type="scientific">Pseudoalteromonas gelatinilytica</name>
    <dbReference type="NCBI Taxonomy" id="1703256"/>
    <lineage>
        <taxon>Bacteria</taxon>
        <taxon>Pseudomonadati</taxon>
        <taxon>Pseudomonadota</taxon>
        <taxon>Gammaproteobacteria</taxon>
        <taxon>Alteromonadales</taxon>
        <taxon>Pseudoalteromonadaceae</taxon>
        <taxon>Pseudoalteromonas</taxon>
    </lineage>
</organism>
<evidence type="ECO:0000313" key="3">
    <source>
        <dbReference type="Proteomes" id="UP000265938"/>
    </source>
</evidence>
<sequence length="389" mass="45270">MTLNTKFLGVSLLFLSTVILHLGKVLVFYLYGIDKIVESSTVLLTNLDFIITILLLSLFFAFNSERIYKLKMYYFSFNISFAKIQVLKLFGFLGVCVLLFYAKESLALILKGVGRQEAVDILGRSSILKVLFGKFFVYSVVFVCLLNVDKITKLIFITGFLLSVVSFSSRSDVAVVFFIFFIVNMVNFNLTAFFKVLKYTVIVIVSVLFITLFIQNRQLESQFMGPFKPIEDFFLYGSYSMVLSERAIEFSESGEKYIFPFIGYLTEFFIVKLGSTNNTVDSDFISQFVLFYSDVRQHAANVSYPWWSWFYGSYSYLGVFVLKPIFILFLYYLTVRFKLYTFFIYFTYWFMFSSFNKFPLISIEGYITLISLAFLEFLLRVKVGYKVLK</sequence>
<accession>A0A3A3F752</accession>
<feature type="transmembrane region" description="Helical" evidence="1">
    <location>
        <begin position="196"/>
        <end position="214"/>
    </location>
</feature>
<evidence type="ECO:0008006" key="4">
    <source>
        <dbReference type="Google" id="ProtNLM"/>
    </source>
</evidence>
<keyword evidence="1" id="KW-0472">Membrane</keyword>
<reference evidence="2 3" key="1">
    <citation type="submission" date="2018-09" db="EMBL/GenBank/DDBJ databases">
        <title>Identification of marine bacteria producing industrial enzymes.</title>
        <authorList>
            <person name="Cheng T.H."/>
            <person name="Saidin J."/>
            <person name="Muhd D.D."/>
            <person name="Isa M.N.M."/>
            <person name="Bakar M.F.A."/>
            <person name="Ismail N."/>
        </authorList>
    </citation>
    <scope>NUCLEOTIDE SEQUENCE [LARGE SCALE GENOMIC DNA]</scope>
    <source>
        <strain evidence="2 3">MNAD 1.6</strain>
    </source>
</reference>
<dbReference type="AlphaFoldDB" id="A0A3A3F752"/>
<protein>
    <recommendedName>
        <fullName evidence="4">Oligosaccharide repeat unit polymerase</fullName>
    </recommendedName>
</protein>
<keyword evidence="1" id="KW-0812">Transmembrane</keyword>
<feature type="transmembrane region" description="Helical" evidence="1">
    <location>
        <begin position="131"/>
        <end position="148"/>
    </location>
</feature>
<feature type="transmembrane region" description="Helical" evidence="1">
    <location>
        <begin position="361"/>
        <end position="379"/>
    </location>
</feature>
<keyword evidence="1" id="KW-1133">Transmembrane helix</keyword>
<feature type="transmembrane region" description="Helical" evidence="1">
    <location>
        <begin position="82"/>
        <end position="102"/>
    </location>
</feature>
<proteinExistence type="predicted"/>
<dbReference type="EMBL" id="QYSE01000001">
    <property type="protein sequence ID" value="RJF37998.1"/>
    <property type="molecule type" value="Genomic_DNA"/>
</dbReference>
<dbReference type="Proteomes" id="UP000265938">
    <property type="component" value="Unassembled WGS sequence"/>
</dbReference>
<feature type="transmembrane region" description="Helical" evidence="1">
    <location>
        <begin position="12"/>
        <end position="31"/>
    </location>
</feature>